<feature type="region of interest" description="Disordered" evidence="1">
    <location>
        <begin position="1"/>
        <end position="54"/>
    </location>
</feature>
<reference evidence="2 3" key="1">
    <citation type="submission" date="2022-04" db="EMBL/GenBank/DDBJ databases">
        <title>Chromosome-level reference genomes for two strains of Caenorhabditis briggsae: an improved platform for comparative genomics.</title>
        <authorList>
            <person name="Stevens L."/>
            <person name="Andersen E."/>
        </authorList>
    </citation>
    <scope>NUCLEOTIDE SEQUENCE [LARGE SCALE GENOMIC DNA]</scope>
    <source>
        <strain evidence="2">VX34</strain>
        <tissue evidence="2">Whole-organism</tissue>
    </source>
</reference>
<evidence type="ECO:0000313" key="3">
    <source>
        <dbReference type="Proteomes" id="UP000829354"/>
    </source>
</evidence>
<dbReference type="AlphaFoldDB" id="A0AAE9E444"/>
<accession>A0AAE9E444</accession>
<organism evidence="2 3">
    <name type="scientific">Caenorhabditis briggsae</name>
    <dbReference type="NCBI Taxonomy" id="6238"/>
    <lineage>
        <taxon>Eukaryota</taxon>
        <taxon>Metazoa</taxon>
        <taxon>Ecdysozoa</taxon>
        <taxon>Nematoda</taxon>
        <taxon>Chromadorea</taxon>
        <taxon>Rhabditida</taxon>
        <taxon>Rhabditina</taxon>
        <taxon>Rhabditomorpha</taxon>
        <taxon>Rhabditoidea</taxon>
        <taxon>Rhabditidae</taxon>
        <taxon>Peloderinae</taxon>
        <taxon>Caenorhabditis</taxon>
    </lineage>
</organism>
<name>A0AAE9E444_CAEBR</name>
<protein>
    <submittedName>
        <fullName evidence="2">Uncharacterized protein</fullName>
    </submittedName>
</protein>
<sequence length="164" mass="18871">MARDSPDQPMEVDRGIGQLAISQPYSSSLPSAPPVLRNTIPRNGPTEEEKMPPQQLKEYRKRLLEVDQIAKLDLKIEEISNKMKAAQYNRDNEVIRMNKRRDLFDEEIERKTRGAALAMKVKERNHVVQIHIAKMTEQMKNMPVMGEEGPAVFIQKTGRCDDEK</sequence>
<evidence type="ECO:0000256" key="1">
    <source>
        <dbReference type="SAM" id="MobiDB-lite"/>
    </source>
</evidence>
<gene>
    <name evidence="2" type="ORF">L5515_002455</name>
</gene>
<feature type="compositionally biased region" description="Basic and acidic residues" evidence="1">
    <location>
        <begin position="1"/>
        <end position="14"/>
    </location>
</feature>
<keyword evidence="3" id="KW-1185">Reference proteome</keyword>
<dbReference type="EMBL" id="CP092620">
    <property type="protein sequence ID" value="UMM14787.1"/>
    <property type="molecule type" value="Genomic_DNA"/>
</dbReference>
<evidence type="ECO:0000313" key="2">
    <source>
        <dbReference type="EMBL" id="UMM14787.1"/>
    </source>
</evidence>
<dbReference type="Proteomes" id="UP000829354">
    <property type="component" value="Chromosome I"/>
</dbReference>
<feature type="compositionally biased region" description="Polar residues" evidence="1">
    <location>
        <begin position="20"/>
        <end position="30"/>
    </location>
</feature>
<proteinExistence type="predicted"/>
<feature type="compositionally biased region" description="Basic and acidic residues" evidence="1">
    <location>
        <begin position="45"/>
        <end position="54"/>
    </location>
</feature>